<gene>
    <name evidence="1" type="ORF">UFOPK3287_00855</name>
</gene>
<evidence type="ECO:0000313" key="1">
    <source>
        <dbReference type="EMBL" id="CAB4850684.1"/>
    </source>
</evidence>
<name>A0A6J7C0N1_9ZZZZ</name>
<accession>A0A6J7C0N1</accession>
<reference evidence="1" key="1">
    <citation type="submission" date="2020-05" db="EMBL/GenBank/DDBJ databases">
        <authorList>
            <person name="Chiriac C."/>
            <person name="Salcher M."/>
            <person name="Ghai R."/>
            <person name="Kavagutti S V."/>
        </authorList>
    </citation>
    <scope>NUCLEOTIDE SEQUENCE</scope>
</reference>
<organism evidence="1">
    <name type="scientific">freshwater metagenome</name>
    <dbReference type="NCBI Taxonomy" id="449393"/>
    <lineage>
        <taxon>unclassified sequences</taxon>
        <taxon>metagenomes</taxon>
        <taxon>ecological metagenomes</taxon>
    </lineage>
</organism>
<dbReference type="EMBL" id="CAFBJH010000051">
    <property type="protein sequence ID" value="CAB4850684.1"/>
    <property type="molecule type" value="Genomic_DNA"/>
</dbReference>
<protein>
    <submittedName>
        <fullName evidence="1">Unannotated protein</fullName>
    </submittedName>
</protein>
<proteinExistence type="predicted"/>
<dbReference type="AlphaFoldDB" id="A0A6J7C0N1"/>
<sequence>MISAVFVNPKLEDALPLGALPTGAVPLPAGFTGSHLKLMHVIDPAPRGCVSPLVAHGFPGIGGPFGTLGFGEFCEDVDVASCDVSLVDGAVELLGVGATFVATTTFCQRSLLPLLTHLTITEPDLALAPALVHFVPGALAAAPCAGIAVPIMRRSKATRANGVRFMHGRLHGRGVKIYEASGALWSLCHRHQVLQPVLP</sequence>